<organism evidence="3 4">
    <name type="scientific">Fodinibacter luteus</name>
    <dbReference type="NCBI Taxonomy" id="552064"/>
    <lineage>
        <taxon>Bacteria</taxon>
        <taxon>Bacillati</taxon>
        <taxon>Actinomycetota</taxon>
        <taxon>Actinomycetes</taxon>
        <taxon>Micrococcales</taxon>
        <taxon>Intrasporangiaceae</taxon>
        <taxon>Fodinibacter (ex Wang et al. 2009)</taxon>
    </lineage>
</organism>
<dbReference type="EMBL" id="BAABGM010000014">
    <property type="protein sequence ID" value="GAA4407235.1"/>
    <property type="molecule type" value="Genomic_DNA"/>
</dbReference>
<protein>
    <submittedName>
        <fullName evidence="3">DUF5709 domain-containing protein</fullName>
    </submittedName>
</protein>
<dbReference type="Pfam" id="PF18970">
    <property type="entry name" value="DUF5709"/>
    <property type="match status" value="1"/>
</dbReference>
<reference evidence="4" key="1">
    <citation type="journal article" date="2019" name="Int. J. Syst. Evol. Microbiol.">
        <title>The Global Catalogue of Microorganisms (GCM) 10K type strain sequencing project: providing services to taxonomists for standard genome sequencing and annotation.</title>
        <authorList>
            <consortium name="The Broad Institute Genomics Platform"/>
            <consortium name="The Broad Institute Genome Sequencing Center for Infectious Disease"/>
            <person name="Wu L."/>
            <person name="Ma J."/>
        </authorList>
    </citation>
    <scope>NUCLEOTIDE SEQUENCE [LARGE SCALE GENOMIC DNA]</scope>
    <source>
        <strain evidence="4">JCM 17809</strain>
    </source>
</reference>
<feature type="compositionally biased region" description="Polar residues" evidence="1">
    <location>
        <begin position="1"/>
        <end position="10"/>
    </location>
</feature>
<dbReference type="RefSeq" id="WP_345205971.1">
    <property type="nucleotide sequence ID" value="NZ_BAABGM010000014.1"/>
</dbReference>
<feature type="compositionally biased region" description="Acidic residues" evidence="1">
    <location>
        <begin position="100"/>
        <end position="113"/>
    </location>
</feature>
<dbReference type="InterPro" id="IPR043763">
    <property type="entry name" value="DUF5709"/>
</dbReference>
<evidence type="ECO:0000259" key="2">
    <source>
        <dbReference type="Pfam" id="PF18970"/>
    </source>
</evidence>
<dbReference type="Proteomes" id="UP001500945">
    <property type="component" value="Unassembled WGS sequence"/>
</dbReference>
<evidence type="ECO:0000313" key="4">
    <source>
        <dbReference type="Proteomes" id="UP001500945"/>
    </source>
</evidence>
<comment type="caution">
    <text evidence="3">The sequence shown here is derived from an EMBL/GenBank/DDBJ whole genome shotgun (WGS) entry which is preliminary data.</text>
</comment>
<sequence length="175" mass="18864">MSEQQENMTTDLGAYSLDDEDQLQPEDTLVDDYAGDVLDRGYSPPDTDRGSRAHGVTLEEQHRDETIDERIRQEVPDPTSAYGAPDNESGLDDRDRVGGDDPDSIAAEDDWIGDGEVGGARAGRLVAPDHGFGEDTEKDLVGEDVGIDGAAASAEEAAMHVIEDRVDDSEDIDSE</sequence>
<feature type="domain" description="DUF5709" evidence="2">
    <location>
        <begin position="116"/>
        <end position="164"/>
    </location>
</feature>
<feature type="compositionally biased region" description="Basic and acidic residues" evidence="1">
    <location>
        <begin position="46"/>
        <end position="75"/>
    </location>
</feature>
<accession>A0ABP8KJ70</accession>
<keyword evidence="4" id="KW-1185">Reference proteome</keyword>
<name>A0ABP8KJ70_9MICO</name>
<feature type="region of interest" description="Disordered" evidence="1">
    <location>
        <begin position="1"/>
        <end position="116"/>
    </location>
</feature>
<feature type="compositionally biased region" description="Acidic residues" evidence="1">
    <location>
        <begin position="17"/>
        <end position="34"/>
    </location>
</feature>
<evidence type="ECO:0000256" key="1">
    <source>
        <dbReference type="SAM" id="MobiDB-lite"/>
    </source>
</evidence>
<gene>
    <name evidence="3" type="ORF">GCM10023168_23060</name>
</gene>
<proteinExistence type="predicted"/>
<evidence type="ECO:0000313" key="3">
    <source>
        <dbReference type="EMBL" id="GAA4407235.1"/>
    </source>
</evidence>